<organism evidence="2">
    <name type="scientific">Marmota monax</name>
    <name type="common">Woodchuck</name>
    <dbReference type="NCBI Taxonomy" id="9995"/>
    <lineage>
        <taxon>Eukaryota</taxon>
        <taxon>Metazoa</taxon>
        <taxon>Chordata</taxon>
        <taxon>Craniata</taxon>
        <taxon>Vertebrata</taxon>
        <taxon>Euteleostomi</taxon>
        <taxon>Mammalia</taxon>
        <taxon>Eutheria</taxon>
        <taxon>Euarchontoglires</taxon>
        <taxon>Glires</taxon>
        <taxon>Rodentia</taxon>
        <taxon>Sciuromorpha</taxon>
        <taxon>Sciuridae</taxon>
        <taxon>Xerinae</taxon>
        <taxon>Marmotini</taxon>
        <taxon>Marmota</taxon>
    </lineage>
</organism>
<proteinExistence type="predicted"/>
<gene>
    <name evidence="2" type="ORF">MONAX_5E030309</name>
</gene>
<reference evidence="2" key="1">
    <citation type="submission" date="2019-04" db="EMBL/GenBank/DDBJ databases">
        <authorList>
            <person name="Alioto T."/>
            <person name="Alioto T."/>
        </authorList>
    </citation>
    <scope>NUCLEOTIDE SEQUENCE [LARGE SCALE GENOMIC DNA]</scope>
</reference>
<evidence type="ECO:0000256" key="1">
    <source>
        <dbReference type="SAM" id="MobiDB-lite"/>
    </source>
</evidence>
<dbReference type="EMBL" id="CABDUW010000088">
    <property type="protein sequence ID" value="VTJ57887.1"/>
    <property type="molecule type" value="Genomic_DNA"/>
</dbReference>
<name>A0A5E4AKG0_MARMO</name>
<evidence type="ECO:0000313" key="2">
    <source>
        <dbReference type="EMBL" id="VTJ57887.1"/>
    </source>
</evidence>
<feature type="compositionally biased region" description="Basic and acidic residues" evidence="1">
    <location>
        <begin position="121"/>
        <end position="133"/>
    </location>
</feature>
<feature type="compositionally biased region" description="Basic and acidic residues" evidence="1">
    <location>
        <begin position="80"/>
        <end position="89"/>
    </location>
</feature>
<protein>
    <submittedName>
        <fullName evidence="2">Uncharacterized protein</fullName>
    </submittedName>
</protein>
<feature type="region of interest" description="Disordered" evidence="1">
    <location>
        <begin position="33"/>
        <end position="133"/>
    </location>
</feature>
<accession>A0A5E4AKG0</accession>
<sequence length="133" mass="14936">MRGWECCVAHTEVIESCLGRETSHPSLEEWRRVPTLPSRKKERERCTSNRHGVPKRTAQGPAVGTADVDPKSQFQGGHRAPQDGVREQRGAGFARTPFQAFQRKQGGDCECNNQAVSFPHEPPRPRLHLRADV</sequence>
<comment type="caution">
    <text evidence="2">The sequence shown here is derived from an EMBL/GenBank/DDBJ whole genome shotgun (WGS) entry which is preliminary data.</text>
</comment>
<dbReference type="AlphaFoldDB" id="A0A5E4AKG0"/>